<proteinExistence type="predicted"/>
<evidence type="ECO:0000313" key="3">
    <source>
        <dbReference type="Proteomes" id="UP000627838"/>
    </source>
</evidence>
<feature type="transmembrane region" description="Helical" evidence="1">
    <location>
        <begin position="115"/>
        <end position="135"/>
    </location>
</feature>
<dbReference type="RefSeq" id="WP_192762141.1">
    <property type="nucleotide sequence ID" value="NZ_JADBDZ010000001.1"/>
</dbReference>
<gene>
    <name evidence="2" type="ORF">H4W34_005877</name>
</gene>
<feature type="transmembrane region" description="Helical" evidence="1">
    <location>
        <begin position="61"/>
        <end position="79"/>
    </location>
</feature>
<keyword evidence="1" id="KW-0472">Membrane</keyword>
<feature type="transmembrane region" description="Helical" evidence="1">
    <location>
        <begin position="91"/>
        <end position="109"/>
    </location>
</feature>
<keyword evidence="1" id="KW-0812">Transmembrane</keyword>
<dbReference type="EMBL" id="JADBDZ010000001">
    <property type="protein sequence ID" value="MBE1536044.1"/>
    <property type="molecule type" value="Genomic_DNA"/>
</dbReference>
<evidence type="ECO:0000256" key="1">
    <source>
        <dbReference type="SAM" id="Phobius"/>
    </source>
</evidence>
<evidence type="ECO:0000313" key="2">
    <source>
        <dbReference type="EMBL" id="MBE1536044.1"/>
    </source>
</evidence>
<keyword evidence="3" id="KW-1185">Reference proteome</keyword>
<keyword evidence="1" id="KW-1133">Transmembrane helix</keyword>
<accession>A0ABR9JZN9</accession>
<sequence length="139" mass="14220">MTTTTTRSVTGPRTGGVRLLRLALRLDAAVTGVNGLAYLALAGPVHDLTGLAPGPGRAIGVFLLAYAALVWTVSVPARPNRLAATAVVETNLLWTGLGIAAVALGWFALNTVGTVWAVLQAAVVAGFAALQYTALRRSG</sequence>
<feature type="transmembrane region" description="Helical" evidence="1">
    <location>
        <begin position="22"/>
        <end position="41"/>
    </location>
</feature>
<name>A0ABR9JZN9_9ACTN</name>
<reference evidence="2 3" key="1">
    <citation type="submission" date="2020-10" db="EMBL/GenBank/DDBJ databases">
        <title>Sequencing the genomes of 1000 actinobacteria strains.</title>
        <authorList>
            <person name="Klenk H.-P."/>
        </authorList>
    </citation>
    <scope>NUCLEOTIDE SEQUENCE [LARGE SCALE GENOMIC DNA]</scope>
    <source>
        <strain evidence="2 3">DSM 46744</strain>
    </source>
</reference>
<evidence type="ECO:0008006" key="4">
    <source>
        <dbReference type="Google" id="ProtNLM"/>
    </source>
</evidence>
<dbReference type="Proteomes" id="UP000627838">
    <property type="component" value="Unassembled WGS sequence"/>
</dbReference>
<comment type="caution">
    <text evidence="2">The sequence shown here is derived from an EMBL/GenBank/DDBJ whole genome shotgun (WGS) entry which is preliminary data.</text>
</comment>
<organism evidence="2 3">
    <name type="scientific">Actinomadura algeriensis</name>
    <dbReference type="NCBI Taxonomy" id="1679523"/>
    <lineage>
        <taxon>Bacteria</taxon>
        <taxon>Bacillati</taxon>
        <taxon>Actinomycetota</taxon>
        <taxon>Actinomycetes</taxon>
        <taxon>Streptosporangiales</taxon>
        <taxon>Thermomonosporaceae</taxon>
        <taxon>Actinomadura</taxon>
    </lineage>
</organism>
<protein>
    <recommendedName>
        <fullName evidence="4">Integral membrane protein</fullName>
    </recommendedName>
</protein>